<dbReference type="PANTHER" id="PTHR14239">
    <property type="entry name" value="DUDULIN-RELATED"/>
    <property type="match status" value="1"/>
</dbReference>
<sequence length="219" mass="23167">MTSLGTIGSGNIGSTVARLAVAAGHDVVLSNSRGPDTLRELAAEIGARAGTTADAAAADVVLVTVPLEVYPDLDPELLAGKVVLDTMNYYPQRDGQIAELDDKRSTTSGLLQAHAPQAKVVKAFNNIYFKHLLNLARPEGDPERSPLLIAGDDESAKALAGSFIGSLGYDVLDTGSLAESWRFERDRPAYAAAYGTFENEAGAPITAERLQELLDEAVR</sequence>
<dbReference type="EMBL" id="RDBE01000010">
    <property type="protein sequence ID" value="RLV47880.1"/>
    <property type="molecule type" value="Genomic_DNA"/>
</dbReference>
<dbReference type="Pfam" id="PF03807">
    <property type="entry name" value="F420_oxidored"/>
    <property type="match status" value="1"/>
</dbReference>
<gene>
    <name evidence="3" type="ORF">D9V37_17350</name>
</gene>
<evidence type="ECO:0000256" key="1">
    <source>
        <dbReference type="ARBA" id="ARBA00023002"/>
    </source>
</evidence>
<dbReference type="InterPro" id="IPR036291">
    <property type="entry name" value="NAD(P)-bd_dom_sf"/>
</dbReference>
<keyword evidence="1" id="KW-0560">Oxidoreductase</keyword>
<dbReference type="GO" id="GO:0016491">
    <property type="term" value="F:oxidoreductase activity"/>
    <property type="evidence" value="ECO:0007669"/>
    <property type="project" value="UniProtKB-KW"/>
</dbReference>
<evidence type="ECO:0000259" key="2">
    <source>
        <dbReference type="Pfam" id="PF03807"/>
    </source>
</evidence>
<dbReference type="InterPro" id="IPR028939">
    <property type="entry name" value="P5C_Rdtase_cat_N"/>
</dbReference>
<dbReference type="OrthoDB" id="1523398at2"/>
<feature type="domain" description="Pyrroline-5-carboxylate reductase catalytic N-terminal" evidence="2">
    <location>
        <begin position="4"/>
        <end position="89"/>
    </location>
</feature>
<dbReference type="SUPFAM" id="SSF51735">
    <property type="entry name" value="NAD(P)-binding Rossmann-fold domains"/>
    <property type="match status" value="1"/>
</dbReference>
<proteinExistence type="predicted"/>
<comment type="caution">
    <text evidence="3">The sequence shown here is derived from an EMBL/GenBank/DDBJ whole genome shotgun (WGS) entry which is preliminary data.</text>
</comment>
<organism evidence="3 4">
    <name type="scientific">Nocardioides mangrovicus</name>
    <dbReference type="NCBI Taxonomy" id="2478913"/>
    <lineage>
        <taxon>Bacteria</taxon>
        <taxon>Bacillati</taxon>
        <taxon>Actinomycetota</taxon>
        <taxon>Actinomycetes</taxon>
        <taxon>Propionibacteriales</taxon>
        <taxon>Nocardioidaceae</taxon>
        <taxon>Nocardioides</taxon>
    </lineage>
</organism>
<evidence type="ECO:0000313" key="3">
    <source>
        <dbReference type="EMBL" id="RLV47880.1"/>
    </source>
</evidence>
<protein>
    <submittedName>
        <fullName evidence="3">NADP oxidoreductase</fullName>
    </submittedName>
</protein>
<dbReference type="PANTHER" id="PTHR14239:SF10">
    <property type="entry name" value="REDUCTASE"/>
    <property type="match status" value="1"/>
</dbReference>
<keyword evidence="4" id="KW-1185">Reference proteome</keyword>
<dbReference type="Gene3D" id="3.40.50.720">
    <property type="entry name" value="NAD(P)-binding Rossmann-like Domain"/>
    <property type="match status" value="1"/>
</dbReference>
<dbReference type="InterPro" id="IPR051267">
    <property type="entry name" value="STEAP_metalloreductase"/>
</dbReference>
<reference evidence="3 4" key="1">
    <citation type="submission" date="2018-10" db="EMBL/GenBank/DDBJ databases">
        <title>Marmoricola sp. 4Q3S-7 whole genome shotgun sequence.</title>
        <authorList>
            <person name="Li F."/>
        </authorList>
    </citation>
    <scope>NUCLEOTIDE SEQUENCE [LARGE SCALE GENOMIC DNA]</scope>
    <source>
        <strain evidence="3 4">4Q3S-7</strain>
    </source>
</reference>
<dbReference type="AlphaFoldDB" id="A0A3L8NXK1"/>
<accession>A0A3L8NXK1</accession>
<evidence type="ECO:0000313" key="4">
    <source>
        <dbReference type="Proteomes" id="UP000281708"/>
    </source>
</evidence>
<name>A0A3L8NXK1_9ACTN</name>
<dbReference type="Proteomes" id="UP000281708">
    <property type="component" value="Unassembled WGS sequence"/>
</dbReference>